<keyword evidence="4" id="KW-1185">Reference proteome</keyword>
<reference evidence="3 4" key="1">
    <citation type="journal article" date="2014" name="Int. J. Syst. Evol. Microbiol.">
        <title>Complete genome sequence of Corynebacterium casei LMG S-19264T (=DSM 44701T), isolated from a smear-ripened cheese.</title>
        <authorList>
            <consortium name="US DOE Joint Genome Institute (JGI-PGF)"/>
            <person name="Walter F."/>
            <person name="Albersmeier A."/>
            <person name="Kalinowski J."/>
            <person name="Ruckert C."/>
        </authorList>
    </citation>
    <scope>NUCLEOTIDE SEQUENCE [LARGE SCALE GENOMIC DNA]</scope>
    <source>
        <strain evidence="3 4">CGMCC 1.15295</strain>
    </source>
</reference>
<sequence>MKKLILLFTLFCIFSLKSFSQDAMIGEIKLFAGNFAPRGWAFCEGQLLQISVHSALFSILGTQYGGDGRTTFALPDLRDAVPISASNTRKQGSVVNGANFKIDNTQSSATVKTVSLRYIIALNGFYPSRN</sequence>
<dbReference type="AlphaFoldDB" id="A0A8J2XHW4"/>
<feature type="domain" description="Phage tail collar" evidence="2">
    <location>
        <begin position="26"/>
        <end position="82"/>
    </location>
</feature>
<evidence type="ECO:0000256" key="1">
    <source>
        <dbReference type="SAM" id="SignalP"/>
    </source>
</evidence>
<keyword evidence="1" id="KW-0732">Signal</keyword>
<evidence type="ECO:0000259" key="2">
    <source>
        <dbReference type="Pfam" id="PF07484"/>
    </source>
</evidence>
<gene>
    <name evidence="3" type="ORF">GCM10011531_23930</name>
</gene>
<dbReference type="InterPro" id="IPR037053">
    <property type="entry name" value="Phage_tail_collar_dom_sf"/>
</dbReference>
<comment type="caution">
    <text evidence="3">The sequence shown here is derived from an EMBL/GenBank/DDBJ whole genome shotgun (WGS) entry which is preliminary data.</text>
</comment>
<proteinExistence type="predicted"/>
<evidence type="ECO:0000313" key="3">
    <source>
        <dbReference type="EMBL" id="GFZ91436.1"/>
    </source>
</evidence>
<feature type="chain" id="PRO_5035176769" description="Phage tail collar domain-containing protein" evidence="1">
    <location>
        <begin position="21"/>
        <end position="130"/>
    </location>
</feature>
<dbReference type="EMBL" id="BMIC01000006">
    <property type="protein sequence ID" value="GFZ91436.1"/>
    <property type="molecule type" value="Genomic_DNA"/>
</dbReference>
<accession>A0A8J2XHW4</accession>
<dbReference type="Pfam" id="PF07484">
    <property type="entry name" value="Collar"/>
    <property type="match status" value="1"/>
</dbReference>
<dbReference type="SUPFAM" id="SSF88874">
    <property type="entry name" value="Receptor-binding domain of short tail fibre protein gp12"/>
    <property type="match status" value="1"/>
</dbReference>
<evidence type="ECO:0000313" key="4">
    <source>
        <dbReference type="Proteomes" id="UP000598120"/>
    </source>
</evidence>
<organism evidence="3 4">
    <name type="scientific">Aquaticitalea lipolytica</name>
    <dbReference type="NCBI Taxonomy" id="1247562"/>
    <lineage>
        <taxon>Bacteria</taxon>
        <taxon>Pseudomonadati</taxon>
        <taxon>Bacteroidota</taxon>
        <taxon>Flavobacteriia</taxon>
        <taxon>Flavobacteriales</taxon>
        <taxon>Flavobacteriaceae</taxon>
        <taxon>Aquaticitalea</taxon>
    </lineage>
</organism>
<protein>
    <recommendedName>
        <fullName evidence="2">Phage tail collar domain-containing protein</fullName>
    </recommendedName>
</protein>
<name>A0A8J2XHW4_9FLAO</name>
<feature type="signal peptide" evidence="1">
    <location>
        <begin position="1"/>
        <end position="20"/>
    </location>
</feature>
<dbReference type="Proteomes" id="UP000598120">
    <property type="component" value="Unassembled WGS sequence"/>
</dbReference>
<dbReference type="Gene3D" id="3.90.1340.10">
    <property type="entry name" value="Phage tail collar domain"/>
    <property type="match status" value="1"/>
</dbReference>
<dbReference type="InterPro" id="IPR011083">
    <property type="entry name" value="Phage_tail_collar_dom"/>
</dbReference>